<gene>
    <name evidence="1" type="ORF">SAMN04487818_101533</name>
</gene>
<proteinExistence type="predicted"/>
<organism evidence="1 2">
    <name type="scientific">Actinokineospora terrae</name>
    <dbReference type="NCBI Taxonomy" id="155974"/>
    <lineage>
        <taxon>Bacteria</taxon>
        <taxon>Bacillati</taxon>
        <taxon>Actinomycetota</taxon>
        <taxon>Actinomycetes</taxon>
        <taxon>Pseudonocardiales</taxon>
        <taxon>Pseudonocardiaceae</taxon>
        <taxon>Actinokineospora</taxon>
    </lineage>
</organism>
<dbReference type="Proteomes" id="UP000199051">
    <property type="component" value="Unassembled WGS sequence"/>
</dbReference>
<reference evidence="2" key="1">
    <citation type="submission" date="2016-10" db="EMBL/GenBank/DDBJ databases">
        <authorList>
            <person name="Varghese N."/>
            <person name="Submissions S."/>
        </authorList>
    </citation>
    <scope>NUCLEOTIDE SEQUENCE [LARGE SCALE GENOMIC DNA]</scope>
    <source>
        <strain evidence="2">DSM 44260</strain>
    </source>
</reference>
<protein>
    <submittedName>
        <fullName evidence="1">Uncharacterized protein</fullName>
    </submittedName>
</protein>
<dbReference type="STRING" id="155974.SAMN04487818_101533"/>
<sequence>MTLTARSRACSRKPLPRTGSAAYQLVVPVVPPCDRQGRYLRVTDSQAAIAASTTAVSSAAEAASRDRTDIP</sequence>
<accession>A0A1H9LBR7</accession>
<name>A0A1H9LBR7_9PSEU</name>
<evidence type="ECO:0000313" key="1">
    <source>
        <dbReference type="EMBL" id="SER08605.1"/>
    </source>
</evidence>
<dbReference type="AlphaFoldDB" id="A0A1H9LBR7"/>
<evidence type="ECO:0000313" key="2">
    <source>
        <dbReference type="Proteomes" id="UP000199051"/>
    </source>
</evidence>
<dbReference type="EMBL" id="FOGI01000001">
    <property type="protein sequence ID" value="SER08605.1"/>
    <property type="molecule type" value="Genomic_DNA"/>
</dbReference>
<keyword evidence="2" id="KW-1185">Reference proteome</keyword>